<sequence>MNRIVVLCGMLFLTLSSVAQRLPVSARDSIRIKQLFFAGLSDKLKENYVRSNENFTKITAIDAGSAAAWYEIALLNFRQNKMPEAETAITTAVNIDKNNPWYWKLMAELYKSTGSMDRLIPVFDQLIRLAPEQQSYQFDRANAIAISGRKEEALAAYALVEKKFGPSEALTRARQRIIGGPAEVVAPANANATEAMAAATLFLSQKKFMAASRVLENIAGTHQDDPLFLALYGDVLYETGNLPAALEHYKKALKLTDQLYGVWEKVLNISILMGQYKQMIGVGEAALAVYPNQAILYYYMAFALHREDQNKEALEHIKSAMALDGENKELQALISALQAEILIDQGKVSAADQAFEKAVSLDPQNFLIMNNYAYYLALRNENLDKAEGLIAVAANALPRDASVADTYAFILLKKGKYELAKTWIEKSLQHNEAENSVYLEHYGDILFHTGTPDEALIQWKKSRDAGNDSPLLKRKINEKKYLTK</sequence>
<dbReference type="SUPFAM" id="SSF81901">
    <property type="entry name" value="HCP-like"/>
    <property type="match status" value="1"/>
</dbReference>
<dbReference type="PANTHER" id="PTHR12558">
    <property type="entry name" value="CELL DIVISION CYCLE 16,23,27"/>
    <property type="match status" value="1"/>
</dbReference>
<feature type="repeat" description="TPR" evidence="1">
    <location>
        <begin position="332"/>
        <end position="365"/>
    </location>
</feature>
<proteinExistence type="predicted"/>
<reference evidence="3 4" key="1">
    <citation type="submission" date="2018-06" db="EMBL/GenBank/DDBJ databases">
        <title>Genomic Encyclopedia of Archaeal and Bacterial Type Strains, Phase II (KMG-II): from individual species to whole genera.</title>
        <authorList>
            <person name="Goeker M."/>
        </authorList>
    </citation>
    <scope>NUCLEOTIDE SEQUENCE [LARGE SCALE GENOMIC DNA]</scope>
    <source>
        <strain evidence="3 4">DSM 14825</strain>
    </source>
</reference>
<feature type="chain" id="PRO_5016342576" evidence="2">
    <location>
        <begin position="22"/>
        <end position="484"/>
    </location>
</feature>
<dbReference type="SUPFAM" id="SSF48452">
    <property type="entry name" value="TPR-like"/>
    <property type="match status" value="1"/>
</dbReference>
<feature type="signal peptide" evidence="2">
    <location>
        <begin position="1"/>
        <end position="21"/>
    </location>
</feature>
<gene>
    <name evidence="3" type="ORF">LY11_01470</name>
</gene>
<dbReference type="PROSITE" id="PS50005">
    <property type="entry name" value="TPR"/>
    <property type="match status" value="2"/>
</dbReference>
<comment type="caution">
    <text evidence="3">The sequence shown here is derived from an EMBL/GenBank/DDBJ whole genome shotgun (WGS) entry which is preliminary data.</text>
</comment>
<dbReference type="RefSeq" id="WP_111633036.1">
    <property type="nucleotide sequence ID" value="NZ_QLLR01000004.1"/>
</dbReference>
<name>A0A327SWM9_9SPHI</name>
<dbReference type="OrthoDB" id="9814220at2"/>
<dbReference type="Pfam" id="PF13432">
    <property type="entry name" value="TPR_16"/>
    <property type="match status" value="1"/>
</dbReference>
<protein>
    <submittedName>
        <fullName evidence="3">Tetratricopeptide repeat protein</fullName>
    </submittedName>
</protein>
<evidence type="ECO:0000256" key="1">
    <source>
        <dbReference type="PROSITE-ProRule" id="PRU00339"/>
    </source>
</evidence>
<accession>A0A327SWM9</accession>
<dbReference type="Pfam" id="PF13429">
    <property type="entry name" value="TPR_15"/>
    <property type="match status" value="1"/>
</dbReference>
<dbReference type="STRING" id="188932.AY601_4592"/>
<feature type="repeat" description="TPR" evidence="1">
    <location>
        <begin position="226"/>
        <end position="259"/>
    </location>
</feature>
<dbReference type="InterPro" id="IPR019734">
    <property type="entry name" value="TPR_rpt"/>
</dbReference>
<dbReference type="AlphaFoldDB" id="A0A327SWM9"/>
<dbReference type="Proteomes" id="UP000249754">
    <property type="component" value="Unassembled WGS sequence"/>
</dbReference>
<dbReference type="InterPro" id="IPR011990">
    <property type="entry name" value="TPR-like_helical_dom_sf"/>
</dbReference>
<evidence type="ECO:0000313" key="3">
    <source>
        <dbReference type="EMBL" id="RAJ33421.1"/>
    </source>
</evidence>
<dbReference type="PANTHER" id="PTHR12558:SF13">
    <property type="entry name" value="CELL DIVISION CYCLE PROTEIN 27 HOMOLOG"/>
    <property type="match status" value="1"/>
</dbReference>
<dbReference type="Gene3D" id="1.25.40.10">
    <property type="entry name" value="Tetratricopeptide repeat domain"/>
    <property type="match status" value="3"/>
</dbReference>
<keyword evidence="1" id="KW-0802">TPR repeat</keyword>
<dbReference type="EMBL" id="QLLR01000004">
    <property type="protein sequence ID" value="RAJ33421.1"/>
    <property type="molecule type" value="Genomic_DNA"/>
</dbReference>
<keyword evidence="2" id="KW-0732">Signal</keyword>
<evidence type="ECO:0000256" key="2">
    <source>
        <dbReference type="SAM" id="SignalP"/>
    </source>
</evidence>
<evidence type="ECO:0000313" key="4">
    <source>
        <dbReference type="Proteomes" id="UP000249754"/>
    </source>
</evidence>
<organism evidence="3 4">
    <name type="scientific">Pedobacter cryoconitis</name>
    <dbReference type="NCBI Taxonomy" id="188932"/>
    <lineage>
        <taxon>Bacteria</taxon>
        <taxon>Pseudomonadati</taxon>
        <taxon>Bacteroidota</taxon>
        <taxon>Sphingobacteriia</taxon>
        <taxon>Sphingobacteriales</taxon>
        <taxon>Sphingobacteriaceae</taxon>
        <taxon>Pedobacter</taxon>
    </lineage>
</organism>
<dbReference type="SMART" id="SM00028">
    <property type="entry name" value="TPR"/>
    <property type="match status" value="6"/>
</dbReference>